<accession>E3I7Q3</accession>
<sequence>MGTWKPLAGTLTAGILVAGSLLAPQGLAGTTASLDADLKEDRHPSRTKMVQAAPTEFTVSDVVGQSGQTIALGIKPQNMGSPEDLFAITGLPPEVKLSSGSPQDDIWLVRRKELTSLAILAPEAFSRRFQIAVTRVRTNEKPPLTLTASVTISAKPAGSGVFTSAGQPRPRAAYERSAGENALFDKARERFKTGDIAGARAIFEVLALKGDPDAAIAIGETYDPIVLGQLYVKGLQPDEAKAVAWYRKADELGDQRARTRLNALNQN</sequence>
<feature type="chain" id="PRO_5003171910" evidence="1">
    <location>
        <begin position="29"/>
        <end position="267"/>
    </location>
</feature>
<dbReference type="AlphaFoldDB" id="E3I7Q3"/>
<dbReference type="EMBL" id="CP002292">
    <property type="protein sequence ID" value="ADP69669.1"/>
    <property type="molecule type" value="Genomic_DNA"/>
</dbReference>
<dbReference type="InterPro" id="IPR011990">
    <property type="entry name" value="TPR-like_helical_dom_sf"/>
</dbReference>
<evidence type="ECO:0000313" key="2">
    <source>
        <dbReference type="EMBL" id="ADP69669.1"/>
    </source>
</evidence>
<dbReference type="KEGG" id="rva:Rvan_0383"/>
<dbReference type="HOGENOM" id="CLU_1041616_0_0_5"/>
<feature type="signal peptide" evidence="1">
    <location>
        <begin position="1"/>
        <end position="28"/>
    </location>
</feature>
<evidence type="ECO:0000256" key="1">
    <source>
        <dbReference type="SAM" id="SignalP"/>
    </source>
</evidence>
<keyword evidence="3" id="KW-1185">Reference proteome</keyword>
<evidence type="ECO:0000313" key="3">
    <source>
        <dbReference type="Proteomes" id="UP000001399"/>
    </source>
</evidence>
<dbReference type="Proteomes" id="UP000001399">
    <property type="component" value="Chromosome"/>
</dbReference>
<protein>
    <submittedName>
        <fullName evidence="2">Sel1 domain protein repeat-containing protein</fullName>
    </submittedName>
</protein>
<gene>
    <name evidence="2" type="ordered locus">Rvan_0383</name>
</gene>
<reference evidence="3" key="1">
    <citation type="journal article" date="2011" name="J. Bacteriol.">
        <title>Genome sequences of eight morphologically diverse alphaproteobacteria.</title>
        <authorList>
            <consortium name="US DOE Joint Genome Institute"/>
            <person name="Brown P.J."/>
            <person name="Kysela D.T."/>
            <person name="Buechlein A."/>
            <person name="Hemmerich C."/>
            <person name="Brun Y.V."/>
        </authorList>
    </citation>
    <scope>NUCLEOTIDE SEQUENCE [LARGE SCALE GENOMIC DNA]</scope>
    <source>
        <strain evidence="3">ATCC 17100 / ATH 3.1.1 / DSM 162 / LMG 4299</strain>
    </source>
</reference>
<dbReference type="SUPFAM" id="SSF81901">
    <property type="entry name" value="HCP-like"/>
    <property type="match status" value="1"/>
</dbReference>
<organism evidence="2 3">
    <name type="scientific">Rhodomicrobium vannielii (strain ATCC 17100 / DSM 162 / LMG 4299 / NCIMB 10020 / ATH 3.1.1)</name>
    <dbReference type="NCBI Taxonomy" id="648757"/>
    <lineage>
        <taxon>Bacteria</taxon>
        <taxon>Pseudomonadati</taxon>
        <taxon>Pseudomonadota</taxon>
        <taxon>Alphaproteobacteria</taxon>
        <taxon>Hyphomicrobiales</taxon>
        <taxon>Hyphomicrobiaceae</taxon>
        <taxon>Rhodomicrobium</taxon>
    </lineage>
</organism>
<name>E3I7Q3_RHOVT</name>
<dbReference type="eggNOG" id="COG0790">
    <property type="taxonomic scope" value="Bacteria"/>
</dbReference>
<keyword evidence="1" id="KW-0732">Signal</keyword>
<dbReference type="STRING" id="648757.Rvan_0383"/>
<dbReference type="Gene3D" id="1.25.40.10">
    <property type="entry name" value="Tetratricopeptide repeat domain"/>
    <property type="match status" value="1"/>
</dbReference>
<proteinExistence type="predicted"/>